<dbReference type="Pfam" id="PF17125">
    <property type="entry name" value="Methyltr_RsmF_N"/>
    <property type="match status" value="1"/>
</dbReference>
<keyword evidence="3 6" id="KW-0808">Transferase</keyword>
<dbReference type="Gene3D" id="3.40.50.150">
    <property type="entry name" value="Vaccinia Virus protein VP39"/>
    <property type="match status" value="1"/>
</dbReference>
<comment type="caution">
    <text evidence="8">The sequence shown here is derived from an EMBL/GenBank/DDBJ whole genome shotgun (WGS) entry which is preliminary data.</text>
</comment>
<gene>
    <name evidence="8" type="ORF">GCM10009118_23050</name>
</gene>
<feature type="binding site" evidence="6">
    <location>
        <position position="174"/>
    </location>
    <ligand>
        <name>S-adenosyl-L-methionine</name>
        <dbReference type="ChEBI" id="CHEBI:59789"/>
    </ligand>
</feature>
<keyword evidence="5 6" id="KW-0694">RNA-binding</keyword>
<name>A0ABP3Y2Z1_9FLAO</name>
<dbReference type="InterPro" id="IPR049560">
    <property type="entry name" value="MeTrfase_RsmB-F_NOP2_cat"/>
</dbReference>
<evidence type="ECO:0000259" key="7">
    <source>
        <dbReference type="PROSITE" id="PS51686"/>
    </source>
</evidence>
<dbReference type="Proteomes" id="UP001501126">
    <property type="component" value="Unassembled WGS sequence"/>
</dbReference>
<comment type="similarity">
    <text evidence="6">Belongs to the class I-like SAM-binding methyltransferase superfamily. RsmB/NOP family.</text>
</comment>
<comment type="caution">
    <text evidence="6">Lacks conserved residue(s) required for the propagation of feature annotation.</text>
</comment>
<evidence type="ECO:0000256" key="3">
    <source>
        <dbReference type="ARBA" id="ARBA00022679"/>
    </source>
</evidence>
<dbReference type="PROSITE" id="PS51686">
    <property type="entry name" value="SAM_MT_RSMB_NOP"/>
    <property type="match status" value="1"/>
</dbReference>
<dbReference type="EMBL" id="BAAAFH010000011">
    <property type="protein sequence ID" value="GAA0875896.1"/>
    <property type="molecule type" value="Genomic_DNA"/>
</dbReference>
<dbReference type="InterPro" id="IPR001678">
    <property type="entry name" value="MeTrfase_RsmB-F_NOP2_dom"/>
</dbReference>
<evidence type="ECO:0000256" key="5">
    <source>
        <dbReference type="ARBA" id="ARBA00022884"/>
    </source>
</evidence>
<organism evidence="8 9">
    <name type="scientific">Wandonia haliotis</name>
    <dbReference type="NCBI Taxonomy" id="574963"/>
    <lineage>
        <taxon>Bacteria</taxon>
        <taxon>Pseudomonadati</taxon>
        <taxon>Bacteroidota</taxon>
        <taxon>Flavobacteriia</taxon>
        <taxon>Flavobacteriales</taxon>
        <taxon>Crocinitomicaceae</taxon>
        <taxon>Wandonia</taxon>
    </lineage>
</organism>
<sequence>MVQLPERFVNRIREQIPDASALLSSLNQPSPVSIRLNPLKPDSVFDSEDRIAWCPMGRYLQKRPVFTLDPLFHAGVYYPQEAGSMFVDEVLRTIELPDSPVCLDLCAAPGGKSTVLLSHLSGKGLLVANEIIRNRALVLRENLIKWGAGNCIVTNNEAADFSQLGSVFDFVLLDAPCSGEGMFRKDEQSRGEWSEENAEHCVVRQREILEDIWPSVRSGGYVLYSTCTYNKEENEEQIREWIEEGRAELVQLQFPDEWNLTTGTGELGWYCYPHKMKTEGFYFVVLKKTESPEVGLSGKKTGKKKMREEKRDHPELIKGIVHSEYSIHYYREQFYAFPTVVLETGKLILDKLRCLKWGVRLGGGEGKKFIPDHEWGMAVHVPADFPKINLDEKTALRYLKGEAIQIDGPKGWVLVSFKEKVLGFGKNLGNRMNNYYPKEYRIRMKIE</sequence>
<feature type="domain" description="SAM-dependent MTase RsmB/NOP-type" evidence="7">
    <location>
        <begin position="1"/>
        <end position="289"/>
    </location>
</feature>
<keyword evidence="1" id="KW-0963">Cytoplasm</keyword>
<keyword evidence="9" id="KW-1185">Reference proteome</keyword>
<evidence type="ECO:0000256" key="2">
    <source>
        <dbReference type="ARBA" id="ARBA00022603"/>
    </source>
</evidence>
<dbReference type="PANTHER" id="PTHR22807">
    <property type="entry name" value="NOP2 YEAST -RELATED NOL1/NOP2/FMU SUN DOMAIN-CONTAINING"/>
    <property type="match status" value="1"/>
</dbReference>
<dbReference type="InterPro" id="IPR029063">
    <property type="entry name" value="SAM-dependent_MTases_sf"/>
</dbReference>
<dbReference type="RefSeq" id="WP_343787839.1">
    <property type="nucleotide sequence ID" value="NZ_BAAAFH010000011.1"/>
</dbReference>
<dbReference type="PANTHER" id="PTHR22807:SF30">
    <property type="entry name" value="28S RRNA (CYTOSINE(4447)-C(5))-METHYLTRANSFERASE-RELATED"/>
    <property type="match status" value="1"/>
</dbReference>
<feature type="active site" description="Nucleophile" evidence="6">
    <location>
        <position position="227"/>
    </location>
</feature>
<evidence type="ECO:0000313" key="8">
    <source>
        <dbReference type="EMBL" id="GAA0875896.1"/>
    </source>
</evidence>
<dbReference type="InterPro" id="IPR027391">
    <property type="entry name" value="Nol1_Nop2_Fmu_2"/>
</dbReference>
<keyword evidence="2 6" id="KW-0489">Methyltransferase</keyword>
<dbReference type="Gene3D" id="3.30.70.1170">
    <property type="entry name" value="Sun protein, domain 3"/>
    <property type="match status" value="1"/>
</dbReference>
<feature type="binding site" evidence="6">
    <location>
        <begin position="106"/>
        <end position="112"/>
    </location>
    <ligand>
        <name>S-adenosyl-L-methionine</name>
        <dbReference type="ChEBI" id="CHEBI:59789"/>
    </ligand>
</feature>
<dbReference type="InterPro" id="IPR023267">
    <property type="entry name" value="RCMT"/>
</dbReference>
<dbReference type="Pfam" id="PF13636">
    <property type="entry name" value="Methyltranf_PUA"/>
    <property type="match status" value="1"/>
</dbReference>
<dbReference type="PRINTS" id="PR02008">
    <property type="entry name" value="RCMTFAMILY"/>
</dbReference>
<evidence type="ECO:0000256" key="1">
    <source>
        <dbReference type="ARBA" id="ARBA00022490"/>
    </source>
</evidence>
<accession>A0ABP3Y2Z1</accession>
<dbReference type="CDD" id="cd02440">
    <property type="entry name" value="AdoMet_MTases"/>
    <property type="match status" value="1"/>
</dbReference>
<evidence type="ECO:0000256" key="6">
    <source>
        <dbReference type="PROSITE-ProRule" id="PRU01023"/>
    </source>
</evidence>
<keyword evidence="4 6" id="KW-0949">S-adenosyl-L-methionine</keyword>
<evidence type="ECO:0000313" key="9">
    <source>
        <dbReference type="Proteomes" id="UP001501126"/>
    </source>
</evidence>
<dbReference type="SUPFAM" id="SSF53335">
    <property type="entry name" value="S-adenosyl-L-methionine-dependent methyltransferases"/>
    <property type="match status" value="1"/>
</dbReference>
<protein>
    <submittedName>
        <fullName evidence="8">rRNA cytosine-C5-methyltransferase</fullName>
    </submittedName>
</protein>
<proteinExistence type="inferred from homology"/>
<feature type="binding site" evidence="6">
    <location>
        <position position="130"/>
    </location>
    <ligand>
        <name>S-adenosyl-L-methionine</name>
        <dbReference type="ChEBI" id="CHEBI:59789"/>
    </ligand>
</feature>
<dbReference type="Pfam" id="PF01189">
    <property type="entry name" value="Methyltr_RsmB-F"/>
    <property type="match status" value="1"/>
</dbReference>
<evidence type="ECO:0000256" key="4">
    <source>
        <dbReference type="ARBA" id="ARBA00022691"/>
    </source>
</evidence>
<dbReference type="InterPro" id="IPR031341">
    <property type="entry name" value="Methyltr_RsmF_N"/>
</dbReference>
<dbReference type="Gene3D" id="2.30.130.60">
    <property type="match status" value="1"/>
</dbReference>
<reference evidence="9" key="1">
    <citation type="journal article" date="2019" name="Int. J. Syst. Evol. Microbiol.">
        <title>The Global Catalogue of Microorganisms (GCM) 10K type strain sequencing project: providing services to taxonomists for standard genome sequencing and annotation.</title>
        <authorList>
            <consortium name="The Broad Institute Genomics Platform"/>
            <consortium name="The Broad Institute Genome Sequencing Center for Infectious Disease"/>
            <person name="Wu L."/>
            <person name="Ma J."/>
        </authorList>
    </citation>
    <scope>NUCLEOTIDE SEQUENCE [LARGE SCALE GENOMIC DNA]</scope>
    <source>
        <strain evidence="9">JCM 16083</strain>
    </source>
</reference>